<evidence type="ECO:0000313" key="2">
    <source>
        <dbReference type="EMBL" id="MBF4373786.1"/>
    </source>
</evidence>
<dbReference type="Proteomes" id="UP000256923">
    <property type="component" value="Chromosome 2"/>
</dbReference>
<dbReference type="AlphaFoldDB" id="A0A191W993"/>
<proteinExistence type="predicted"/>
<dbReference type="EMBL" id="RDPI01000011">
    <property type="protein sequence ID" value="MBF4373786.1"/>
    <property type="molecule type" value="Genomic_DNA"/>
</dbReference>
<evidence type="ECO:0000313" key="4">
    <source>
        <dbReference type="Proteomes" id="UP000078309"/>
    </source>
</evidence>
<dbReference type="RefSeq" id="WP_017043842.1">
    <property type="nucleotide sequence ID" value="NZ_AJYT02000071.1"/>
</dbReference>
<dbReference type="EMBL" id="CP034673">
    <property type="protein sequence ID" value="AZS26558.1"/>
    <property type="molecule type" value="Genomic_DNA"/>
</dbReference>
<protein>
    <submittedName>
        <fullName evidence="3">Chemotaxis protein</fullName>
    </submittedName>
</protein>
<reference evidence="3 4" key="1">
    <citation type="journal article" date="2017" name="J. Fish Dis.">
        <title>Comparative assessment of Vibrio virulence in marine fish larvae.</title>
        <authorList>
            <person name="Ronneseth A."/>
            <person name="Castillo D."/>
            <person name="D'Alvise P."/>
            <person name="Tonnesen O."/>
            <person name="Haugland G."/>
            <person name="Grotkjaer T."/>
            <person name="Engell-Sorensen K."/>
            <person name="Norremark L."/>
            <person name="Bergh O."/>
            <person name="Wergeland H.I."/>
            <person name="Gram L."/>
        </authorList>
    </citation>
    <scope>NUCLEOTIDE SEQUENCE [LARGE SCALE GENOMIC DNA]</scope>
    <source>
        <strain evidence="3 4">90-11-286</strain>
    </source>
</reference>
<evidence type="ECO:0000313" key="5">
    <source>
        <dbReference type="Proteomes" id="UP000256923"/>
    </source>
</evidence>
<dbReference type="GeneID" id="83858777"/>
<accession>A0A191W993</accession>
<evidence type="ECO:0000313" key="1">
    <source>
        <dbReference type="EMBL" id="AZS26558.1"/>
    </source>
</evidence>
<reference evidence="2 6" key="3">
    <citation type="journal article" date="2021" name="PeerJ">
        <title>Analysis of 44 Vibrio anguillarum genomes reveals high genetic diversity.</title>
        <authorList>
            <person name="Hansen M.J."/>
            <person name="Dalsgaard I."/>
        </authorList>
    </citation>
    <scope>NUCLEOTIDE SEQUENCE [LARGE SCALE GENOMIC DNA]</scope>
    <source>
        <strain evidence="2 6">040915-1/1B</strain>
    </source>
</reference>
<reference evidence="3" key="4">
    <citation type="submission" date="2021-05" db="EMBL/GenBank/DDBJ databases">
        <authorList>
            <person name="Kalatzis P.G."/>
            <person name="Castillo D."/>
            <person name="D'Alvise P."/>
            <person name="Middelboe M."/>
            <person name="Gram L."/>
        </authorList>
    </citation>
    <scope>NUCLEOTIDE SEQUENCE</scope>
    <source>
        <strain evidence="3">90-11-286</strain>
    </source>
</reference>
<accession>A0A1E5FPT5</accession>
<dbReference type="EMBL" id="JAHGUI010000020">
    <property type="protein sequence ID" value="MBT2918439.1"/>
    <property type="molecule type" value="Genomic_DNA"/>
</dbReference>
<reference evidence="1 5" key="2">
    <citation type="submission" date="2018-12" db="EMBL/GenBank/DDBJ databases">
        <title>Characterization and Draft Genome of Vibrio anguillarum J360 Marine Pathogen Isolated from an Outbreak in Lumpfish (Cyclopterus lumpus).</title>
        <authorList>
            <person name="Vasquez J.I."/>
            <person name="Cao T."/>
            <person name="Chakraborty S."/>
            <person name="Gnanagobal H."/>
            <person name="Wescot J."/>
            <person name="Boyce D."/>
            <person name="Santander J."/>
        </authorList>
    </citation>
    <scope>NUCLEOTIDE SEQUENCE [LARGE SCALE GENOMIC DNA]</scope>
    <source>
        <strain evidence="1 5">J360</strain>
    </source>
</reference>
<keyword evidence="6" id="KW-1185">Reference proteome</keyword>
<organism evidence="3 4">
    <name type="scientific">Vibrio anguillarum</name>
    <name type="common">Listonella anguillarum</name>
    <dbReference type="NCBI Taxonomy" id="55601"/>
    <lineage>
        <taxon>Bacteria</taxon>
        <taxon>Pseudomonadati</taxon>
        <taxon>Pseudomonadota</taxon>
        <taxon>Gammaproteobacteria</taxon>
        <taxon>Vibrionales</taxon>
        <taxon>Vibrionaceae</taxon>
        <taxon>Vibrio</taxon>
    </lineage>
</organism>
<name>A0A191W993_VIBAN</name>
<evidence type="ECO:0000313" key="3">
    <source>
        <dbReference type="EMBL" id="MBT2918439.1"/>
    </source>
</evidence>
<gene>
    <name evidence="1" type="ORF">DYL72_16275</name>
    <name evidence="2" type="ORF">EAY46_11930</name>
    <name evidence="3" type="ORF">PL14_07045</name>
</gene>
<dbReference type="Proteomes" id="UP000726136">
    <property type="component" value="Unassembled WGS sequence"/>
</dbReference>
<evidence type="ECO:0000313" key="6">
    <source>
        <dbReference type="Proteomes" id="UP000726136"/>
    </source>
</evidence>
<dbReference type="STRING" id="55601.AA407_15155"/>
<dbReference type="OrthoDB" id="8442309at2"/>
<sequence>MDNKPVFVIAAEVAAELNQSVLIAKKLLLVASNARALALRAGESAAGFRPITDSIDDLVRVTLEASHTINLKAQRISQLATARTRARAALERFENVYIQAHNARHLHSLDVVHHQNQEEYSKLSHSFYSEAQNLHELLQTLYDNLRIAQIISIMLSVEASQADERYQAQLQSIANNVAELAKEIQAHVMLSLKTFSLFSQVNYAIKNTI</sequence>
<dbReference type="Proteomes" id="UP000078309">
    <property type="component" value="Unassembled WGS sequence"/>
</dbReference>